<evidence type="ECO:0000256" key="2">
    <source>
        <dbReference type="ARBA" id="ARBA00022553"/>
    </source>
</evidence>
<comment type="similarity">
    <text evidence="1">Belongs to the strictosidine synthase family.</text>
</comment>
<dbReference type="PANTHER" id="PTHR10426:SF88">
    <property type="entry name" value="ADIPOCYTE PLASMA MEMBRANE-ASSOCIATED PROTEIN HEMOMUCIN-RELATED"/>
    <property type="match status" value="1"/>
</dbReference>
<dbReference type="AlphaFoldDB" id="A0A1I7XZ23"/>
<feature type="domain" description="Strictosidine synthase conserved region" evidence="4">
    <location>
        <begin position="2"/>
        <end position="80"/>
    </location>
</feature>
<keyword evidence="3" id="KW-0325">Glycoprotein</keyword>
<reference evidence="6" key="1">
    <citation type="submission" date="2016-11" db="UniProtKB">
        <authorList>
            <consortium name="WormBaseParasite"/>
        </authorList>
    </citation>
    <scope>IDENTIFICATION</scope>
</reference>
<dbReference type="GO" id="GO:0016787">
    <property type="term" value="F:hydrolase activity"/>
    <property type="evidence" value="ECO:0007669"/>
    <property type="project" value="TreeGrafter"/>
</dbReference>
<dbReference type="Pfam" id="PF03088">
    <property type="entry name" value="Str_synth"/>
    <property type="match status" value="1"/>
</dbReference>
<name>A0A1I7XZ23_9BILA</name>
<evidence type="ECO:0000256" key="1">
    <source>
        <dbReference type="ARBA" id="ARBA00009191"/>
    </source>
</evidence>
<dbReference type="Gene3D" id="2.120.10.30">
    <property type="entry name" value="TolB, C-terminal domain"/>
    <property type="match status" value="1"/>
</dbReference>
<sequence>NNTVFFSDASTKWVPTEFPNEMWEVNPSGRLIKVDLRTGEASTLAWNLSFANGVQVFPDKQSILVSESTAARIIRVYIAGEKKGQVEVFIDNLPGLLKRTRTTTSLTSIALTSIKYANRLLSRNCPRLRSVV</sequence>
<organism evidence="5 6">
    <name type="scientific">Steinernema glaseri</name>
    <dbReference type="NCBI Taxonomy" id="37863"/>
    <lineage>
        <taxon>Eukaryota</taxon>
        <taxon>Metazoa</taxon>
        <taxon>Ecdysozoa</taxon>
        <taxon>Nematoda</taxon>
        <taxon>Chromadorea</taxon>
        <taxon>Rhabditida</taxon>
        <taxon>Tylenchina</taxon>
        <taxon>Panagrolaimomorpha</taxon>
        <taxon>Strongyloidoidea</taxon>
        <taxon>Steinernematidae</taxon>
        <taxon>Steinernema</taxon>
    </lineage>
</organism>
<dbReference type="Proteomes" id="UP000095287">
    <property type="component" value="Unplaced"/>
</dbReference>
<keyword evidence="2" id="KW-0597">Phosphoprotein</keyword>
<dbReference type="GO" id="GO:0012505">
    <property type="term" value="C:endomembrane system"/>
    <property type="evidence" value="ECO:0007669"/>
    <property type="project" value="TreeGrafter"/>
</dbReference>
<proteinExistence type="inferred from homology"/>
<keyword evidence="5" id="KW-1185">Reference proteome</keyword>
<evidence type="ECO:0000313" key="5">
    <source>
        <dbReference type="Proteomes" id="UP000095287"/>
    </source>
</evidence>
<dbReference type="WBParaSite" id="L893_g10775.t1">
    <property type="protein sequence ID" value="L893_g10775.t1"/>
    <property type="gene ID" value="L893_g10775"/>
</dbReference>
<accession>A0A1I7XZ23</accession>
<evidence type="ECO:0000256" key="3">
    <source>
        <dbReference type="ARBA" id="ARBA00023180"/>
    </source>
</evidence>
<protein>
    <submittedName>
        <fullName evidence="6">Str_synth domain-containing protein</fullName>
    </submittedName>
</protein>
<dbReference type="InterPro" id="IPR018119">
    <property type="entry name" value="Strictosidine_synth_cons-reg"/>
</dbReference>
<evidence type="ECO:0000313" key="6">
    <source>
        <dbReference type="WBParaSite" id="L893_g10775.t1"/>
    </source>
</evidence>
<dbReference type="PANTHER" id="PTHR10426">
    <property type="entry name" value="STRICTOSIDINE SYNTHASE-RELATED"/>
    <property type="match status" value="1"/>
</dbReference>
<dbReference type="SUPFAM" id="SSF63829">
    <property type="entry name" value="Calcium-dependent phosphotriesterase"/>
    <property type="match status" value="1"/>
</dbReference>
<evidence type="ECO:0000259" key="4">
    <source>
        <dbReference type="Pfam" id="PF03088"/>
    </source>
</evidence>
<dbReference type="InterPro" id="IPR011042">
    <property type="entry name" value="6-blade_b-propeller_TolB-like"/>
</dbReference>